<dbReference type="SMART" id="SM01321">
    <property type="entry name" value="Y1_Tnp"/>
    <property type="match status" value="1"/>
</dbReference>
<organism evidence="2 3">
    <name type="scientific">Hydrogenophaga bisanensis</name>
    <dbReference type="NCBI Taxonomy" id="439611"/>
    <lineage>
        <taxon>Bacteria</taxon>
        <taxon>Pseudomonadati</taxon>
        <taxon>Pseudomonadota</taxon>
        <taxon>Betaproteobacteria</taxon>
        <taxon>Burkholderiales</taxon>
        <taxon>Comamonadaceae</taxon>
        <taxon>Hydrogenophaga</taxon>
    </lineage>
</organism>
<dbReference type="PANTHER" id="PTHR33360:SF2">
    <property type="entry name" value="TRANSPOSASE FOR INSERTION SEQUENCE ELEMENT IS200"/>
    <property type="match status" value="1"/>
</dbReference>
<name>A0ABW2RDX7_9BURK</name>
<dbReference type="InterPro" id="IPR036515">
    <property type="entry name" value="Transposase_17_sf"/>
</dbReference>
<dbReference type="Pfam" id="PF01797">
    <property type="entry name" value="Y1_Tnp"/>
    <property type="match status" value="1"/>
</dbReference>
<evidence type="ECO:0000313" key="2">
    <source>
        <dbReference type="EMBL" id="MFC7436270.1"/>
    </source>
</evidence>
<reference evidence="3" key="1">
    <citation type="journal article" date="2019" name="Int. J. Syst. Evol. Microbiol.">
        <title>The Global Catalogue of Microorganisms (GCM) 10K type strain sequencing project: providing services to taxonomists for standard genome sequencing and annotation.</title>
        <authorList>
            <consortium name="The Broad Institute Genomics Platform"/>
            <consortium name="The Broad Institute Genome Sequencing Center for Infectious Disease"/>
            <person name="Wu L."/>
            <person name="Ma J."/>
        </authorList>
    </citation>
    <scope>NUCLEOTIDE SEQUENCE [LARGE SCALE GENOMIC DNA]</scope>
    <source>
        <strain evidence="3">CCUG 54518</strain>
    </source>
</reference>
<dbReference type="Gene3D" id="3.30.70.1290">
    <property type="entry name" value="Transposase IS200-like"/>
    <property type="match status" value="1"/>
</dbReference>
<feature type="domain" description="Transposase IS200-like" evidence="1">
    <location>
        <begin position="13"/>
        <end position="133"/>
    </location>
</feature>
<evidence type="ECO:0000259" key="1">
    <source>
        <dbReference type="SMART" id="SM01321"/>
    </source>
</evidence>
<gene>
    <name evidence="2" type="primary">tnpA</name>
    <name evidence="2" type="ORF">ACFQNJ_17310</name>
</gene>
<dbReference type="NCBIfam" id="NF033573">
    <property type="entry name" value="transpos_IS200"/>
    <property type="match status" value="1"/>
</dbReference>
<comment type="caution">
    <text evidence="2">The sequence shown here is derived from an EMBL/GenBank/DDBJ whole genome shotgun (WGS) entry which is preliminary data.</text>
</comment>
<dbReference type="EMBL" id="JBHTBX010000015">
    <property type="protein sequence ID" value="MFC7436270.1"/>
    <property type="molecule type" value="Genomic_DNA"/>
</dbReference>
<dbReference type="InterPro" id="IPR002686">
    <property type="entry name" value="Transposase_17"/>
</dbReference>
<proteinExistence type="predicted"/>
<accession>A0ABW2RDX7</accession>
<dbReference type="PANTHER" id="PTHR33360">
    <property type="entry name" value="TRANSPOSASE FOR INSERTION SEQUENCE ELEMENT IS200"/>
    <property type="match status" value="1"/>
</dbReference>
<keyword evidence="3" id="KW-1185">Reference proteome</keyword>
<dbReference type="SUPFAM" id="SSF143422">
    <property type="entry name" value="Transposase IS200-like"/>
    <property type="match status" value="1"/>
</dbReference>
<sequence length="137" mass="15804">MPQQAFKTLYHYTYSLQYHLVVVTKYRKKCLTGAMLAELREICERHLQLKEGPLLEFNGEADHLHLLLELPPKVALSMAVNSLKTVTARLMRRDHAAYLKKFYWKPALWSRSYFVASCGGAPLAVIKQYVQQQSAPH</sequence>
<dbReference type="Proteomes" id="UP001596495">
    <property type="component" value="Unassembled WGS sequence"/>
</dbReference>
<evidence type="ECO:0000313" key="3">
    <source>
        <dbReference type="Proteomes" id="UP001596495"/>
    </source>
</evidence>
<protein>
    <submittedName>
        <fullName evidence="2">IS200/IS605 family transposase</fullName>
    </submittedName>
</protein>
<dbReference type="RefSeq" id="WP_382259803.1">
    <property type="nucleotide sequence ID" value="NZ_JBHTBX010000015.1"/>
</dbReference>